<accession>A0ACB9BJG7</accession>
<name>A0ACB9BJG7_CICIN</name>
<sequence>MFGFAPLCSLVLILKLNENDKAMRGGGSSQPRHCLILNYLSSPQPVIRISLNPNLKPSNPDSSLSFLLGSS</sequence>
<evidence type="ECO:0000313" key="2">
    <source>
        <dbReference type="Proteomes" id="UP001055811"/>
    </source>
</evidence>
<reference evidence="1 2" key="2">
    <citation type="journal article" date="2022" name="Mol. Ecol. Resour.">
        <title>The genomes of chicory, endive, great burdock and yacon provide insights into Asteraceae paleo-polyploidization history and plant inulin production.</title>
        <authorList>
            <person name="Fan W."/>
            <person name="Wang S."/>
            <person name="Wang H."/>
            <person name="Wang A."/>
            <person name="Jiang F."/>
            <person name="Liu H."/>
            <person name="Zhao H."/>
            <person name="Xu D."/>
            <person name="Zhang Y."/>
        </authorList>
    </citation>
    <scope>NUCLEOTIDE SEQUENCE [LARGE SCALE GENOMIC DNA]</scope>
    <source>
        <strain evidence="2">cv. Punajuju</strain>
        <tissue evidence="1">Leaves</tissue>
    </source>
</reference>
<reference evidence="2" key="1">
    <citation type="journal article" date="2022" name="Mol. Ecol. Resour.">
        <title>The genomes of chicory, endive, great burdock and yacon provide insights into Asteraceae palaeo-polyploidization history and plant inulin production.</title>
        <authorList>
            <person name="Fan W."/>
            <person name="Wang S."/>
            <person name="Wang H."/>
            <person name="Wang A."/>
            <person name="Jiang F."/>
            <person name="Liu H."/>
            <person name="Zhao H."/>
            <person name="Xu D."/>
            <person name="Zhang Y."/>
        </authorList>
    </citation>
    <scope>NUCLEOTIDE SEQUENCE [LARGE SCALE GENOMIC DNA]</scope>
    <source>
        <strain evidence="2">cv. Punajuju</strain>
    </source>
</reference>
<keyword evidence="2" id="KW-1185">Reference proteome</keyword>
<dbReference type="Proteomes" id="UP001055811">
    <property type="component" value="Linkage Group LG06"/>
</dbReference>
<protein>
    <submittedName>
        <fullName evidence="1">Uncharacterized protein</fullName>
    </submittedName>
</protein>
<gene>
    <name evidence="1" type="ORF">L2E82_33186</name>
</gene>
<dbReference type="EMBL" id="CM042014">
    <property type="protein sequence ID" value="KAI3722158.1"/>
    <property type="molecule type" value="Genomic_DNA"/>
</dbReference>
<comment type="caution">
    <text evidence="1">The sequence shown here is derived from an EMBL/GenBank/DDBJ whole genome shotgun (WGS) entry which is preliminary data.</text>
</comment>
<proteinExistence type="predicted"/>
<organism evidence="1 2">
    <name type="scientific">Cichorium intybus</name>
    <name type="common">Chicory</name>
    <dbReference type="NCBI Taxonomy" id="13427"/>
    <lineage>
        <taxon>Eukaryota</taxon>
        <taxon>Viridiplantae</taxon>
        <taxon>Streptophyta</taxon>
        <taxon>Embryophyta</taxon>
        <taxon>Tracheophyta</taxon>
        <taxon>Spermatophyta</taxon>
        <taxon>Magnoliopsida</taxon>
        <taxon>eudicotyledons</taxon>
        <taxon>Gunneridae</taxon>
        <taxon>Pentapetalae</taxon>
        <taxon>asterids</taxon>
        <taxon>campanulids</taxon>
        <taxon>Asterales</taxon>
        <taxon>Asteraceae</taxon>
        <taxon>Cichorioideae</taxon>
        <taxon>Cichorieae</taxon>
        <taxon>Cichoriinae</taxon>
        <taxon>Cichorium</taxon>
    </lineage>
</organism>
<evidence type="ECO:0000313" key="1">
    <source>
        <dbReference type="EMBL" id="KAI3722158.1"/>
    </source>
</evidence>